<dbReference type="SUPFAM" id="SSF49785">
    <property type="entry name" value="Galactose-binding domain-like"/>
    <property type="match status" value="1"/>
</dbReference>
<evidence type="ECO:0000256" key="5">
    <source>
        <dbReference type="SAM" id="SignalP"/>
    </source>
</evidence>
<feature type="signal peptide" evidence="5">
    <location>
        <begin position="1"/>
        <end position="17"/>
    </location>
</feature>
<sequence length="465" mass="49670">MLRSLSTAFCLVGLTVAQTFQAEAGTLIGVTTGTATSGYNGAGYVTGFDADADTVTVWPWITQAGSYSLTIRYSAPYGEKKTTILVNSATSGELTLPSCTGWCTISAGTITMPTGSVGVGLKSNWGYYDVDEFTIAYTGSGTGTGTGTVTSSPIDGSATAGAKALLKYMQKIYGSYYLSGQQDPASLLWVTQNVGKTPAILGSDFIEYSPSRVANGATSTAVEDAIAWDARGGINTFVWHWNAPTGLINTSGKEWWRGFYTDSTTFDVAAALNEGTSGTNYKLLLRDIDAIAVQIKRLSDANVPILFRPLHEPEGAWFWWGAKGSAAFKTLWSLVYTRLVNYHGLHNMVWVCNTADSNWYPGNSYCDIATVDIYTSAGDHSAQSSQYNALKTLTGGSRVIALAEVGVVPDPDLMTSGGAPWAYWVTWAGDFVSGGSYNSLSFLKTVYNHAKVITLDELGSWKSTT</sequence>
<evidence type="ECO:0000256" key="1">
    <source>
        <dbReference type="ARBA" id="ARBA00007754"/>
    </source>
</evidence>
<dbReference type="PROSITE" id="PS51175">
    <property type="entry name" value="CBM6"/>
    <property type="match status" value="1"/>
</dbReference>
<dbReference type="OrthoDB" id="5286354at2759"/>
<feature type="chain" id="PRO_5017969218" evidence="5">
    <location>
        <begin position="18"/>
        <end position="465"/>
    </location>
</feature>
<dbReference type="Proteomes" id="UP000277580">
    <property type="component" value="Unassembled WGS sequence"/>
</dbReference>
<protein>
    <submittedName>
        <fullName evidence="8">Mannan endo-1,4-beta-mannosidase-like protein</fullName>
    </submittedName>
</protein>
<dbReference type="InterPro" id="IPR005084">
    <property type="entry name" value="CBM6"/>
</dbReference>
<dbReference type="PRINTS" id="PR00739">
    <property type="entry name" value="GLHYDRLASE26"/>
</dbReference>
<dbReference type="AlphaFoldDB" id="A0A3N4KFI9"/>
<keyword evidence="3 4" id="KW-0326">Glycosidase</keyword>
<evidence type="ECO:0000256" key="4">
    <source>
        <dbReference type="PROSITE-ProRule" id="PRU01100"/>
    </source>
</evidence>
<dbReference type="SUPFAM" id="SSF51445">
    <property type="entry name" value="(Trans)glycosidases"/>
    <property type="match status" value="1"/>
</dbReference>
<evidence type="ECO:0000259" key="7">
    <source>
        <dbReference type="PROSITE" id="PS51764"/>
    </source>
</evidence>
<dbReference type="CDD" id="cd04086">
    <property type="entry name" value="CBM35_mannanase-like"/>
    <property type="match status" value="1"/>
</dbReference>
<proteinExistence type="inferred from homology"/>
<dbReference type="InterPro" id="IPR022790">
    <property type="entry name" value="GH26_dom"/>
</dbReference>
<dbReference type="GO" id="GO:0016985">
    <property type="term" value="F:mannan endo-1,4-beta-mannosidase activity"/>
    <property type="evidence" value="ECO:0007669"/>
    <property type="project" value="InterPro"/>
</dbReference>
<feature type="active site" description="Nucleophile" evidence="4">
    <location>
        <position position="404"/>
    </location>
</feature>
<dbReference type="Pfam" id="PF16990">
    <property type="entry name" value="CBM_35"/>
    <property type="match status" value="1"/>
</dbReference>
<dbReference type="InterPro" id="IPR008979">
    <property type="entry name" value="Galactose-bd-like_sf"/>
</dbReference>
<feature type="active site" description="Proton donor" evidence="4">
    <location>
        <position position="312"/>
    </location>
</feature>
<dbReference type="PANTHER" id="PTHR40079">
    <property type="entry name" value="MANNAN ENDO-1,4-BETA-MANNOSIDASE E-RELATED"/>
    <property type="match status" value="1"/>
</dbReference>
<dbReference type="Gene3D" id="3.20.20.80">
    <property type="entry name" value="Glycosidases"/>
    <property type="match status" value="1"/>
</dbReference>
<dbReference type="GO" id="GO:0030246">
    <property type="term" value="F:carbohydrate binding"/>
    <property type="evidence" value="ECO:0007669"/>
    <property type="project" value="InterPro"/>
</dbReference>
<evidence type="ECO:0000259" key="6">
    <source>
        <dbReference type="PROSITE" id="PS51175"/>
    </source>
</evidence>
<dbReference type="InParanoid" id="A0A3N4KFI9"/>
<evidence type="ECO:0000256" key="3">
    <source>
        <dbReference type="ARBA" id="ARBA00023295"/>
    </source>
</evidence>
<name>A0A3N4KFI9_9PEZI</name>
<dbReference type="InterPro" id="IPR017853">
    <property type="entry name" value="GH"/>
</dbReference>
<keyword evidence="5" id="KW-0732">Signal</keyword>
<evidence type="ECO:0000313" key="8">
    <source>
        <dbReference type="EMBL" id="RPB08119.1"/>
    </source>
</evidence>
<dbReference type="EMBL" id="ML119168">
    <property type="protein sequence ID" value="RPB08119.1"/>
    <property type="molecule type" value="Genomic_DNA"/>
</dbReference>
<dbReference type="PANTHER" id="PTHR40079:SF4">
    <property type="entry name" value="GH26 DOMAIN-CONTAINING PROTEIN-RELATED"/>
    <property type="match status" value="1"/>
</dbReference>
<dbReference type="Pfam" id="PF02156">
    <property type="entry name" value="Glyco_hydro_26"/>
    <property type="match status" value="1"/>
</dbReference>
<keyword evidence="2 4" id="KW-0378">Hydrolase</keyword>
<dbReference type="GO" id="GO:0006080">
    <property type="term" value="P:substituted mannan metabolic process"/>
    <property type="evidence" value="ECO:0007669"/>
    <property type="project" value="InterPro"/>
</dbReference>
<feature type="domain" description="CBM6" evidence="6">
    <location>
        <begin position="18"/>
        <end position="136"/>
    </location>
</feature>
<organism evidence="8 9">
    <name type="scientific">Morchella conica CCBAS932</name>
    <dbReference type="NCBI Taxonomy" id="1392247"/>
    <lineage>
        <taxon>Eukaryota</taxon>
        <taxon>Fungi</taxon>
        <taxon>Dikarya</taxon>
        <taxon>Ascomycota</taxon>
        <taxon>Pezizomycotina</taxon>
        <taxon>Pezizomycetes</taxon>
        <taxon>Pezizales</taxon>
        <taxon>Morchellaceae</taxon>
        <taxon>Morchella</taxon>
    </lineage>
</organism>
<dbReference type="PROSITE" id="PS51764">
    <property type="entry name" value="GH26"/>
    <property type="match status" value="1"/>
</dbReference>
<evidence type="ECO:0000256" key="2">
    <source>
        <dbReference type="ARBA" id="ARBA00022801"/>
    </source>
</evidence>
<comment type="similarity">
    <text evidence="1 4">Belongs to the glycosyl hydrolase 26 family.</text>
</comment>
<accession>A0A3N4KFI9</accession>
<dbReference type="Gene3D" id="2.60.120.260">
    <property type="entry name" value="Galactose-binding domain-like"/>
    <property type="match status" value="1"/>
</dbReference>
<dbReference type="InterPro" id="IPR000805">
    <property type="entry name" value="Glyco_hydro_26"/>
</dbReference>
<gene>
    <name evidence="8" type="ORF">P167DRAFT_608972</name>
</gene>
<feature type="domain" description="GH26" evidence="7">
    <location>
        <begin position="160"/>
        <end position="456"/>
    </location>
</feature>
<keyword evidence="9" id="KW-1185">Reference proteome</keyword>
<reference evidence="8 9" key="1">
    <citation type="journal article" date="2018" name="Nat. Ecol. Evol.">
        <title>Pezizomycetes genomes reveal the molecular basis of ectomycorrhizal truffle lifestyle.</title>
        <authorList>
            <person name="Murat C."/>
            <person name="Payen T."/>
            <person name="Noel B."/>
            <person name="Kuo A."/>
            <person name="Morin E."/>
            <person name="Chen J."/>
            <person name="Kohler A."/>
            <person name="Krizsan K."/>
            <person name="Balestrini R."/>
            <person name="Da Silva C."/>
            <person name="Montanini B."/>
            <person name="Hainaut M."/>
            <person name="Levati E."/>
            <person name="Barry K.W."/>
            <person name="Belfiori B."/>
            <person name="Cichocki N."/>
            <person name="Clum A."/>
            <person name="Dockter R.B."/>
            <person name="Fauchery L."/>
            <person name="Guy J."/>
            <person name="Iotti M."/>
            <person name="Le Tacon F."/>
            <person name="Lindquist E.A."/>
            <person name="Lipzen A."/>
            <person name="Malagnac F."/>
            <person name="Mello A."/>
            <person name="Molinier V."/>
            <person name="Miyauchi S."/>
            <person name="Poulain J."/>
            <person name="Riccioni C."/>
            <person name="Rubini A."/>
            <person name="Sitrit Y."/>
            <person name="Splivallo R."/>
            <person name="Traeger S."/>
            <person name="Wang M."/>
            <person name="Zifcakova L."/>
            <person name="Wipf D."/>
            <person name="Zambonelli A."/>
            <person name="Paolocci F."/>
            <person name="Nowrousian M."/>
            <person name="Ottonello S."/>
            <person name="Baldrian P."/>
            <person name="Spatafora J.W."/>
            <person name="Henrissat B."/>
            <person name="Nagy L.G."/>
            <person name="Aury J.M."/>
            <person name="Wincker P."/>
            <person name="Grigoriev I.V."/>
            <person name="Bonfante P."/>
            <person name="Martin F.M."/>
        </authorList>
    </citation>
    <scope>NUCLEOTIDE SEQUENCE [LARGE SCALE GENOMIC DNA]</scope>
    <source>
        <strain evidence="8 9">CCBAS932</strain>
    </source>
</reference>
<evidence type="ECO:0000313" key="9">
    <source>
        <dbReference type="Proteomes" id="UP000277580"/>
    </source>
</evidence>